<organism evidence="1 2">
    <name type="scientific">Leptomonas seymouri</name>
    <dbReference type="NCBI Taxonomy" id="5684"/>
    <lineage>
        <taxon>Eukaryota</taxon>
        <taxon>Discoba</taxon>
        <taxon>Euglenozoa</taxon>
        <taxon>Kinetoplastea</taxon>
        <taxon>Metakinetoplastina</taxon>
        <taxon>Trypanosomatida</taxon>
        <taxon>Trypanosomatidae</taxon>
        <taxon>Leishmaniinae</taxon>
        <taxon>Leptomonas</taxon>
    </lineage>
</organism>
<dbReference type="Proteomes" id="UP000038009">
    <property type="component" value="Unassembled WGS sequence"/>
</dbReference>
<evidence type="ECO:0000313" key="1">
    <source>
        <dbReference type="EMBL" id="KPI88141.1"/>
    </source>
</evidence>
<accession>A0A0N1PE06</accession>
<dbReference type="OrthoDB" id="270654at2759"/>
<proteinExistence type="predicted"/>
<evidence type="ECO:0000313" key="2">
    <source>
        <dbReference type="Proteomes" id="UP000038009"/>
    </source>
</evidence>
<gene>
    <name evidence="1" type="ORF">ABL78_2774</name>
</gene>
<dbReference type="OMA" id="HVEYWYN"/>
<protein>
    <submittedName>
        <fullName evidence="1">Uncharacterized protein</fullName>
    </submittedName>
</protein>
<keyword evidence="2" id="KW-1185">Reference proteome</keyword>
<dbReference type="VEuPathDB" id="TriTrypDB:Lsey_0060_0160"/>
<dbReference type="EMBL" id="LJSK01000060">
    <property type="protein sequence ID" value="KPI88141.1"/>
    <property type="molecule type" value="Genomic_DNA"/>
</dbReference>
<reference evidence="1 2" key="1">
    <citation type="journal article" date="2015" name="PLoS Pathog.">
        <title>Leptomonas seymouri: Adaptations to the Dixenous Life Cycle Analyzed by Genome Sequencing, Transcriptome Profiling and Co-infection with Leishmania donovani.</title>
        <authorList>
            <person name="Kraeva N."/>
            <person name="Butenko A."/>
            <person name="Hlavacova J."/>
            <person name="Kostygov A."/>
            <person name="Myskova J."/>
            <person name="Grybchuk D."/>
            <person name="Lestinova T."/>
            <person name="Votypka J."/>
            <person name="Volf P."/>
            <person name="Opperdoes F."/>
            <person name="Flegontov P."/>
            <person name="Lukes J."/>
            <person name="Yurchenko V."/>
        </authorList>
    </citation>
    <scope>NUCLEOTIDE SEQUENCE [LARGE SCALE GENOMIC DNA]</scope>
    <source>
        <strain evidence="1 2">ATCC 30220</strain>
    </source>
</reference>
<sequence length="310" mass="35253">MNTRRKLIQAKPEIPSTQWHLMKEPFYPLFDADKRAHVEYWYNMVATGPQRDQFRAICKDIYQQDPTKPDPVLISATTTVLEKEQVRLLLKNYCSVLSDSEGKPKTRVWLLHCGTSYRDRNAFRSVFTGCQISFEKRSVMHTDYVAPEAESYSIDRTHFVRSVNWNSQKNREEVQALEAERRARGGVVASVLDKRASAIEEERRNAMHPKPRFTKPKNQFDGVNVLASLGYTEMPPEETIAQLRAKREADQDAEWYYVDKDGSTVYRAKGLKGHVGGPATGAAAASSKGNGIIESVTSEPMTRWVSKTCD</sequence>
<comment type="caution">
    <text evidence="1">The sequence shown here is derived from an EMBL/GenBank/DDBJ whole genome shotgun (WGS) entry which is preliminary data.</text>
</comment>
<name>A0A0N1PE06_LEPSE</name>
<dbReference type="AlphaFoldDB" id="A0A0N1PE06"/>